<evidence type="ECO:0000256" key="4">
    <source>
        <dbReference type="ARBA" id="ARBA00023253"/>
    </source>
</evidence>
<evidence type="ECO:0000256" key="6">
    <source>
        <dbReference type="ARBA" id="ARBA00030350"/>
    </source>
</evidence>
<name>A0A2N9HYY3_FAGSY</name>
<sequence length="492" mass="55822">MNGFIKVLKELPPEIASKEPFQVDCSKAGGLPLGGRLLPLIIFGNWVMPCSVLDLFSCWMGSLGQNAAGRVWQMIPHCVIWCLWRERNARLFEDAERQFHELKLLIFHSLFDWVVGSAMSQRRDRYYLVVLYFLLTDYTGTILLYPLYAKVSLCQACYNALRLTRSLEKKASELLEAIPKPFLSLHLRFEPDMVAYSQCEYSGLSPTSVKAIEAAQGDRKPWTGELARVWRKRGKCPLTPNETTIILQALSIPRNTHIYLAAGDGLMEIEAMRAFKGLYKTLFLSRRAFAEFTSQGFRGKDLMQALWKAHTDDYVMGRGSALPDCFSPGGCARLNVPRTAHVRHRLTPFATLSPAGGQAVDWVKATSIFFEQDSRPIMLFDGVCNLCNGGVRFVRENDRNRGIRFEPLQSDAGKKLLRRSGRAPDDISSVVLVEKDRSYIKSEAVLKIMEYIDLPFPQLALFLQFVPLFVRDFLYDNVANNRYTIFGRSGIL</sequence>
<feature type="transmembrane region" description="Helical" evidence="7">
    <location>
        <begin position="126"/>
        <end position="148"/>
    </location>
</feature>
<evidence type="ECO:0000256" key="5">
    <source>
        <dbReference type="ARBA" id="ARBA00023277"/>
    </source>
</evidence>
<proteinExistence type="inferred from homology"/>
<dbReference type="GO" id="GO:0016757">
    <property type="term" value="F:glycosyltransferase activity"/>
    <property type="evidence" value="ECO:0007669"/>
    <property type="project" value="UniProtKB-KW"/>
</dbReference>
<keyword evidence="7" id="KW-0812">Transmembrane</keyword>
<comment type="similarity">
    <text evidence="1">Belongs to the glycosyltransferase GT106 family.</text>
</comment>
<accession>A0A2N9HYY3</accession>
<dbReference type="InterPro" id="IPR007263">
    <property type="entry name" value="DCC1-like"/>
</dbReference>
<keyword evidence="7" id="KW-1133">Transmembrane helix</keyword>
<keyword evidence="5" id="KW-0119">Carbohydrate metabolism</keyword>
<keyword evidence="2" id="KW-0328">Glycosyltransferase</keyword>
<dbReference type="InterPro" id="IPR052927">
    <property type="entry name" value="DCC_oxidoreductase"/>
</dbReference>
<keyword evidence="3" id="KW-0808">Transferase</keyword>
<dbReference type="Pfam" id="PF04134">
    <property type="entry name" value="DCC1-like"/>
    <property type="match status" value="1"/>
</dbReference>
<dbReference type="AlphaFoldDB" id="A0A2N9HYY3"/>
<dbReference type="InterPro" id="IPR019378">
    <property type="entry name" value="GDP-Fuc_O-FucTrfase"/>
</dbReference>
<dbReference type="PANTHER" id="PTHR33639">
    <property type="entry name" value="THIOL-DISULFIDE OXIDOREDUCTASE DCC"/>
    <property type="match status" value="1"/>
</dbReference>
<keyword evidence="7" id="KW-0472">Membrane</keyword>
<protein>
    <recommendedName>
        <fullName evidence="6">O-fucosyltransferase family protein</fullName>
    </recommendedName>
</protein>
<dbReference type="PANTHER" id="PTHR33639:SF2">
    <property type="entry name" value="DUF393 DOMAIN-CONTAINING PROTEIN"/>
    <property type="match status" value="1"/>
</dbReference>
<evidence type="ECO:0000313" key="8">
    <source>
        <dbReference type="EMBL" id="SPD19087.1"/>
    </source>
</evidence>
<keyword evidence="4" id="KW-0294">Fucose metabolism</keyword>
<evidence type="ECO:0000256" key="1">
    <source>
        <dbReference type="ARBA" id="ARBA00007737"/>
    </source>
</evidence>
<evidence type="ECO:0000256" key="2">
    <source>
        <dbReference type="ARBA" id="ARBA00022676"/>
    </source>
</evidence>
<dbReference type="EMBL" id="OIVN01004757">
    <property type="protein sequence ID" value="SPD19087.1"/>
    <property type="molecule type" value="Genomic_DNA"/>
</dbReference>
<evidence type="ECO:0000256" key="3">
    <source>
        <dbReference type="ARBA" id="ARBA00022679"/>
    </source>
</evidence>
<evidence type="ECO:0000256" key="7">
    <source>
        <dbReference type="SAM" id="Phobius"/>
    </source>
</evidence>
<dbReference type="GO" id="GO:0006004">
    <property type="term" value="P:fucose metabolic process"/>
    <property type="evidence" value="ECO:0007669"/>
    <property type="project" value="UniProtKB-KW"/>
</dbReference>
<dbReference type="GO" id="GO:0015035">
    <property type="term" value="F:protein-disulfide reductase activity"/>
    <property type="evidence" value="ECO:0007669"/>
    <property type="project" value="InterPro"/>
</dbReference>
<reference evidence="8" key="1">
    <citation type="submission" date="2018-02" db="EMBL/GenBank/DDBJ databases">
        <authorList>
            <person name="Cohen D.B."/>
            <person name="Kent A.D."/>
        </authorList>
    </citation>
    <scope>NUCLEOTIDE SEQUENCE</scope>
</reference>
<organism evidence="8">
    <name type="scientific">Fagus sylvatica</name>
    <name type="common">Beechnut</name>
    <dbReference type="NCBI Taxonomy" id="28930"/>
    <lineage>
        <taxon>Eukaryota</taxon>
        <taxon>Viridiplantae</taxon>
        <taxon>Streptophyta</taxon>
        <taxon>Embryophyta</taxon>
        <taxon>Tracheophyta</taxon>
        <taxon>Spermatophyta</taxon>
        <taxon>Magnoliopsida</taxon>
        <taxon>eudicotyledons</taxon>
        <taxon>Gunneridae</taxon>
        <taxon>Pentapetalae</taxon>
        <taxon>rosids</taxon>
        <taxon>fabids</taxon>
        <taxon>Fagales</taxon>
        <taxon>Fagaceae</taxon>
        <taxon>Fagus</taxon>
    </lineage>
</organism>
<gene>
    <name evidence="8" type="ORF">FSB_LOCUS46969</name>
</gene>
<dbReference type="Pfam" id="PF10250">
    <property type="entry name" value="O-FucT"/>
    <property type="match status" value="1"/>
</dbReference>